<dbReference type="GO" id="GO:0047617">
    <property type="term" value="F:fatty acyl-CoA hydrolase activity"/>
    <property type="evidence" value="ECO:0007669"/>
    <property type="project" value="InterPro"/>
</dbReference>
<evidence type="ECO:0000256" key="3">
    <source>
        <dbReference type="SAM" id="MobiDB-lite"/>
    </source>
</evidence>
<dbReference type="EMBL" id="VLTM01000120">
    <property type="protein sequence ID" value="KAA0150818.1"/>
    <property type="molecule type" value="Genomic_DNA"/>
</dbReference>
<protein>
    <recommendedName>
        <fullName evidence="5">Thioesterase domain-containing protein</fullName>
    </recommendedName>
</protein>
<feature type="transmembrane region" description="Helical" evidence="4">
    <location>
        <begin position="114"/>
        <end position="134"/>
    </location>
</feature>
<dbReference type="Proteomes" id="UP000324907">
    <property type="component" value="Unassembled WGS sequence"/>
</dbReference>
<reference evidence="8 9" key="1">
    <citation type="submission" date="2019-07" db="EMBL/GenBank/DDBJ databases">
        <title>Genomes of Cafeteria roenbergensis.</title>
        <authorList>
            <person name="Fischer M.G."/>
            <person name="Hackl T."/>
            <person name="Roman M."/>
        </authorList>
    </citation>
    <scope>NUCLEOTIDE SEQUENCE [LARGE SCALE GENOMIC DNA]</scope>
    <source>
        <strain evidence="6 9">Cflag</strain>
        <strain evidence="7 8">RCC970-E3</strain>
    </source>
</reference>
<sequence length="438" mass="43942">MPPRSKGKQPRKAGGGRTGGQQLSARLRDKCAGGLEPVTGLGILFDLVHGIAAAAAAWGLADLPQLLHRAGVSSPEASPAEAPLAAALRVGCGALLLAVIVTRAVSAGRSSESLGLQAIVAVCVAGLLAAYGAPGGGVEAALAASACPILLHAPIVWLPEASNAASAAIGTILQCQFLGKRSRAPAAAAGATGGRGAAAEEPRGGEMAGSPLAGPDAAPGLLGPAADLDLGESPSVGEGRALSLERLQAALQRGAASMITGVLRSAVAWRTFDHSVASALRITRVSLSRQAAREAAVVAAGAAGSDAAAARRVVASVDAADDAAVGSGAPDPRERFVEVEAEMEVEGEHCNVFGAMHGGCVLTLVDDVTTLAQLALDCRKPGVTVDISAAISRPIMRGERIRIVARVLSMGRRICFTEAEVIKADGRTAAFGRHTKAL</sequence>
<dbReference type="AlphaFoldDB" id="A0A5A8CD38"/>
<comment type="similarity">
    <text evidence="1">Belongs to the thioesterase PaaI family.</text>
</comment>
<name>A0A5A8CD38_CAFRO</name>
<dbReference type="Pfam" id="PF03061">
    <property type="entry name" value="4HBT"/>
    <property type="match status" value="1"/>
</dbReference>
<dbReference type="PANTHER" id="PTHR21660:SF1">
    <property type="entry name" value="ACYL-COENZYME A THIOESTERASE 13"/>
    <property type="match status" value="1"/>
</dbReference>
<evidence type="ECO:0000313" key="9">
    <source>
        <dbReference type="Proteomes" id="UP000325113"/>
    </source>
</evidence>
<dbReference type="InterPro" id="IPR003736">
    <property type="entry name" value="PAAI_dom"/>
</dbReference>
<organism evidence="6 9">
    <name type="scientific">Cafeteria roenbergensis</name>
    <name type="common">Marine flagellate</name>
    <dbReference type="NCBI Taxonomy" id="33653"/>
    <lineage>
        <taxon>Eukaryota</taxon>
        <taxon>Sar</taxon>
        <taxon>Stramenopiles</taxon>
        <taxon>Bigyra</taxon>
        <taxon>Opalozoa</taxon>
        <taxon>Bicosoecida</taxon>
        <taxon>Cafeteriaceae</taxon>
        <taxon>Cafeteria</taxon>
    </lineage>
</organism>
<keyword evidence="4" id="KW-0812">Transmembrane</keyword>
<evidence type="ECO:0000313" key="7">
    <source>
        <dbReference type="EMBL" id="KAA0171526.1"/>
    </source>
</evidence>
<evidence type="ECO:0000313" key="8">
    <source>
        <dbReference type="Proteomes" id="UP000324907"/>
    </source>
</evidence>
<gene>
    <name evidence="7" type="ORF">FNF28_00736</name>
    <name evidence="6" type="ORF">FNF31_06966</name>
</gene>
<evidence type="ECO:0000313" key="6">
    <source>
        <dbReference type="EMBL" id="KAA0150818.1"/>
    </source>
</evidence>
<keyword evidence="4" id="KW-1133">Transmembrane helix</keyword>
<keyword evidence="2" id="KW-0378">Hydrolase</keyword>
<dbReference type="PANTHER" id="PTHR21660">
    <property type="entry name" value="THIOESTERASE SUPERFAMILY MEMBER-RELATED"/>
    <property type="match status" value="1"/>
</dbReference>
<dbReference type="Gene3D" id="3.10.129.10">
    <property type="entry name" value="Hotdog Thioesterase"/>
    <property type="match status" value="1"/>
</dbReference>
<feature type="domain" description="Thioesterase" evidence="5">
    <location>
        <begin position="353"/>
        <end position="429"/>
    </location>
</feature>
<feature type="region of interest" description="Disordered" evidence="3">
    <location>
        <begin position="1"/>
        <end position="22"/>
    </location>
</feature>
<dbReference type="CDD" id="cd03443">
    <property type="entry name" value="PaaI_thioesterase"/>
    <property type="match status" value="1"/>
</dbReference>
<dbReference type="NCBIfam" id="TIGR00369">
    <property type="entry name" value="unchar_dom_1"/>
    <property type="match status" value="1"/>
</dbReference>
<evidence type="ECO:0000256" key="1">
    <source>
        <dbReference type="ARBA" id="ARBA00008324"/>
    </source>
</evidence>
<feature type="transmembrane region" description="Helical" evidence="4">
    <location>
        <begin position="80"/>
        <end position="102"/>
    </location>
</feature>
<feature type="region of interest" description="Disordered" evidence="3">
    <location>
        <begin position="189"/>
        <end position="213"/>
    </location>
</feature>
<accession>A0A5A8CD38</accession>
<dbReference type="EMBL" id="VLTL01000006">
    <property type="protein sequence ID" value="KAA0171526.1"/>
    <property type="molecule type" value="Genomic_DNA"/>
</dbReference>
<dbReference type="InterPro" id="IPR039298">
    <property type="entry name" value="ACOT13"/>
</dbReference>
<dbReference type="InterPro" id="IPR029069">
    <property type="entry name" value="HotDog_dom_sf"/>
</dbReference>
<keyword evidence="4" id="KW-0472">Membrane</keyword>
<dbReference type="Proteomes" id="UP000325113">
    <property type="component" value="Unassembled WGS sequence"/>
</dbReference>
<feature type="compositionally biased region" description="Basic residues" evidence="3">
    <location>
        <begin position="1"/>
        <end position="11"/>
    </location>
</feature>
<dbReference type="InterPro" id="IPR006683">
    <property type="entry name" value="Thioestr_dom"/>
</dbReference>
<dbReference type="SUPFAM" id="SSF54637">
    <property type="entry name" value="Thioesterase/thiol ester dehydrase-isomerase"/>
    <property type="match status" value="1"/>
</dbReference>
<feature type="transmembrane region" description="Helical" evidence="4">
    <location>
        <begin position="38"/>
        <end position="60"/>
    </location>
</feature>
<evidence type="ECO:0000256" key="4">
    <source>
        <dbReference type="SAM" id="Phobius"/>
    </source>
</evidence>
<evidence type="ECO:0000256" key="2">
    <source>
        <dbReference type="ARBA" id="ARBA00022801"/>
    </source>
</evidence>
<proteinExistence type="inferred from homology"/>
<evidence type="ECO:0000259" key="5">
    <source>
        <dbReference type="Pfam" id="PF03061"/>
    </source>
</evidence>
<comment type="caution">
    <text evidence="6">The sequence shown here is derived from an EMBL/GenBank/DDBJ whole genome shotgun (WGS) entry which is preliminary data.</text>
</comment>